<dbReference type="Proteomes" id="UP001139409">
    <property type="component" value="Unassembled WGS sequence"/>
</dbReference>
<protein>
    <submittedName>
        <fullName evidence="3">Uncharacterized protein</fullName>
    </submittedName>
</protein>
<dbReference type="EMBL" id="JAIXNE010000002">
    <property type="protein sequence ID" value="MCA6075502.1"/>
    <property type="molecule type" value="Genomic_DNA"/>
</dbReference>
<evidence type="ECO:0000313" key="1">
    <source>
        <dbReference type="EMBL" id="MCA6075502.1"/>
    </source>
</evidence>
<reference evidence="3" key="1">
    <citation type="submission" date="2021-09" db="EMBL/GenBank/DDBJ databases">
        <title>Fulvivirga sp. isolated from coastal sediment.</title>
        <authorList>
            <person name="Yu H."/>
        </authorList>
    </citation>
    <scope>NUCLEOTIDE SEQUENCE</scope>
    <source>
        <strain evidence="3">1062</strain>
    </source>
</reference>
<comment type="caution">
    <text evidence="3">The sequence shown here is derived from an EMBL/GenBank/DDBJ whole genome shotgun (WGS) entry which is preliminary data.</text>
</comment>
<accession>A0A9X1L136</accession>
<dbReference type="EMBL" id="JAIXNE010000004">
    <property type="protein sequence ID" value="MCA6077807.1"/>
    <property type="molecule type" value="Genomic_DNA"/>
</dbReference>
<dbReference type="AlphaFoldDB" id="A0A9X1L136"/>
<keyword evidence="4" id="KW-1185">Reference proteome</keyword>
<organism evidence="3 4">
    <name type="scientific">Fulvivirga sedimenti</name>
    <dbReference type="NCBI Taxonomy" id="2879465"/>
    <lineage>
        <taxon>Bacteria</taxon>
        <taxon>Pseudomonadati</taxon>
        <taxon>Bacteroidota</taxon>
        <taxon>Cytophagia</taxon>
        <taxon>Cytophagales</taxon>
        <taxon>Fulvivirgaceae</taxon>
        <taxon>Fulvivirga</taxon>
    </lineage>
</organism>
<dbReference type="RefSeq" id="WP_225698602.1">
    <property type="nucleotide sequence ID" value="NZ_JAIXNE010000002.1"/>
</dbReference>
<evidence type="ECO:0000313" key="2">
    <source>
        <dbReference type="EMBL" id="MCA6076679.1"/>
    </source>
</evidence>
<name>A0A9X1L136_9BACT</name>
<sequence>MIRISLLMLLVLLGIQGFSQVEHNFKMDPENTDCHLIKNEDKTPDELISEITSRTFRYVQRINISRYRSPRSLYYYSCDGQSGYIIAVINESESVLFTDIQRTTWDEMLETRDILEYYNGQFLKNHSPFTGKPG</sequence>
<dbReference type="EMBL" id="JAIXNE010000003">
    <property type="protein sequence ID" value="MCA6076679.1"/>
    <property type="molecule type" value="Genomic_DNA"/>
</dbReference>
<gene>
    <name evidence="1" type="ORF">LDX50_11535</name>
    <name evidence="2" type="ORF">LDX50_17505</name>
    <name evidence="3" type="ORF">LDX50_23225</name>
</gene>
<evidence type="ECO:0000313" key="3">
    <source>
        <dbReference type="EMBL" id="MCA6077807.1"/>
    </source>
</evidence>
<evidence type="ECO:0000313" key="4">
    <source>
        <dbReference type="Proteomes" id="UP001139409"/>
    </source>
</evidence>
<proteinExistence type="predicted"/>